<feature type="non-terminal residue" evidence="2">
    <location>
        <position position="1"/>
    </location>
</feature>
<evidence type="ECO:0000313" key="2">
    <source>
        <dbReference type="EMBL" id="CAG8981626.1"/>
    </source>
</evidence>
<gene>
    <name evidence="2" type="ORF">HYALB_00013908</name>
</gene>
<dbReference type="Proteomes" id="UP000701801">
    <property type="component" value="Unassembled WGS sequence"/>
</dbReference>
<name>A0A9N9LZV1_9HELO</name>
<reference evidence="2" key="1">
    <citation type="submission" date="2021-07" db="EMBL/GenBank/DDBJ databases">
        <authorList>
            <person name="Durling M."/>
        </authorList>
    </citation>
    <scope>NUCLEOTIDE SEQUENCE</scope>
</reference>
<dbReference type="EMBL" id="CAJVRM010000498">
    <property type="protein sequence ID" value="CAG8981626.1"/>
    <property type="molecule type" value="Genomic_DNA"/>
</dbReference>
<dbReference type="AlphaFoldDB" id="A0A9N9LZV1"/>
<evidence type="ECO:0000313" key="3">
    <source>
        <dbReference type="Proteomes" id="UP000701801"/>
    </source>
</evidence>
<sequence length="264" mass="30860">MADKPPTIFKTPSGATFVSRFDIDELQKHGAEFTEAVRIEKHKAWEKEVDVLDMNEWSRKASAVDQLCASEKAQFDRLREELDQRCTIFRIYNNTSDPWRGFEHLIVQVKHMQEAREREKKTMKEELSALNNLTYSQQVTAKDSEAQLELFRIQSETCKHEKEKAVSGLENFKESHNKKVRDLEKKAQSLERQLEKNTEENSAKVEGLEAELKKSEGRSRDLEYDQLGMQRAHDEEMLRTLQKLQAEKEQALEIAESKHNNEYS</sequence>
<proteinExistence type="predicted"/>
<comment type="caution">
    <text evidence="2">The sequence shown here is derived from an EMBL/GenBank/DDBJ whole genome shotgun (WGS) entry which is preliminary data.</text>
</comment>
<accession>A0A9N9LZV1</accession>
<dbReference type="OrthoDB" id="10503357at2759"/>
<feature type="region of interest" description="Disordered" evidence="1">
    <location>
        <begin position="193"/>
        <end position="233"/>
    </location>
</feature>
<organism evidence="2 3">
    <name type="scientific">Hymenoscyphus albidus</name>
    <dbReference type="NCBI Taxonomy" id="595503"/>
    <lineage>
        <taxon>Eukaryota</taxon>
        <taxon>Fungi</taxon>
        <taxon>Dikarya</taxon>
        <taxon>Ascomycota</taxon>
        <taxon>Pezizomycotina</taxon>
        <taxon>Leotiomycetes</taxon>
        <taxon>Helotiales</taxon>
        <taxon>Helotiaceae</taxon>
        <taxon>Hymenoscyphus</taxon>
    </lineage>
</organism>
<keyword evidence="3" id="KW-1185">Reference proteome</keyword>
<feature type="compositionally biased region" description="Basic and acidic residues" evidence="1">
    <location>
        <begin position="193"/>
        <end position="223"/>
    </location>
</feature>
<protein>
    <submittedName>
        <fullName evidence="2">Uncharacterized protein</fullName>
    </submittedName>
</protein>
<evidence type="ECO:0000256" key="1">
    <source>
        <dbReference type="SAM" id="MobiDB-lite"/>
    </source>
</evidence>